<sequence>MSCLIAFLLSSVGRLVLVGHDQNFYHYSVHNNLNGRQFPVPSENSDIIHYSTIIKSDGTYHAMYCSFQKTADEILLELTRNMPKLTYKPSTAVAPLDKNERLCLNYIETIPQEPSASLMSVLTRRNRCSTKVIAGLANKRKIQIVGNYRHFAPQLKTNAPLVEADRPVMMSDLLTKNSFHLSKNLNLRFKLLLWYQGNLHCFSEERVSEKVVGFDNNPSGASPKFVEKVHWLLETSIDNLAKKRYSLIKFLGQYDRCIGRLQADFSYITRQFQYRSPVEPIWSWSHDLRLKGKFKEDFEACYRAIGNKLDASEPWGHDVDNYSLKDSFRTVLGAGFAKCSVYFISFPCAGAETFPPRKDIRIKGGSVTA</sequence>
<comment type="caution">
    <text evidence="2">The sequence shown here is derived from an EMBL/GenBank/DDBJ whole genome shotgun (WGS) entry which is preliminary data.</text>
</comment>
<proteinExistence type="predicted"/>
<organism evidence="2 3">
    <name type="scientific">Blumeria graminis f. sp. hordei (strain DH14)</name>
    <name type="common">Barley powdery mildew</name>
    <name type="synonym">Oidium monilioides f. sp. hordei</name>
    <dbReference type="NCBI Taxonomy" id="546991"/>
    <lineage>
        <taxon>Eukaryota</taxon>
        <taxon>Fungi</taxon>
        <taxon>Dikarya</taxon>
        <taxon>Ascomycota</taxon>
        <taxon>Pezizomycotina</taxon>
        <taxon>Leotiomycetes</taxon>
        <taxon>Erysiphales</taxon>
        <taxon>Erysiphaceae</taxon>
        <taxon>Blumeria</taxon>
        <taxon>Blumeria hordei</taxon>
    </lineage>
</organism>
<keyword evidence="1" id="KW-0732">Signal</keyword>
<dbReference type="HOGENOM" id="CLU_750023_0_0_1"/>
<feature type="chain" id="PRO_5004107600" evidence="1">
    <location>
        <begin position="19"/>
        <end position="369"/>
    </location>
</feature>
<dbReference type="Proteomes" id="UP000015441">
    <property type="component" value="Unassembled WGS sequence"/>
</dbReference>
<dbReference type="EMBL" id="CAUH01000775">
    <property type="protein sequence ID" value="CCU74997.1"/>
    <property type="molecule type" value="Genomic_DNA"/>
</dbReference>
<dbReference type="InParanoid" id="N1JAQ1"/>
<protein>
    <submittedName>
        <fullName evidence="2">CSEP0312 putative effector protein</fullName>
    </submittedName>
</protein>
<dbReference type="AlphaFoldDB" id="N1JAQ1"/>
<keyword evidence="3" id="KW-1185">Reference proteome</keyword>
<feature type="signal peptide" evidence="1">
    <location>
        <begin position="1"/>
        <end position="18"/>
    </location>
</feature>
<name>N1JAQ1_BLUG1</name>
<evidence type="ECO:0000313" key="2">
    <source>
        <dbReference type="EMBL" id="CCU74997.1"/>
    </source>
</evidence>
<evidence type="ECO:0000313" key="3">
    <source>
        <dbReference type="Proteomes" id="UP000015441"/>
    </source>
</evidence>
<evidence type="ECO:0000256" key="1">
    <source>
        <dbReference type="SAM" id="SignalP"/>
    </source>
</evidence>
<reference evidence="2 3" key="1">
    <citation type="journal article" date="2010" name="Science">
        <title>Genome expansion and gene loss in powdery mildew fungi reveal tradeoffs in extreme parasitism.</title>
        <authorList>
            <person name="Spanu P.D."/>
            <person name="Abbott J.C."/>
            <person name="Amselem J."/>
            <person name="Burgis T.A."/>
            <person name="Soanes D.M."/>
            <person name="Stueber K."/>
            <person name="Ver Loren van Themaat E."/>
            <person name="Brown J.K.M."/>
            <person name="Butcher S.A."/>
            <person name="Gurr S.J."/>
            <person name="Lebrun M.-H."/>
            <person name="Ridout C.J."/>
            <person name="Schulze-Lefert P."/>
            <person name="Talbot N.J."/>
            <person name="Ahmadinejad N."/>
            <person name="Ametz C."/>
            <person name="Barton G.R."/>
            <person name="Benjdia M."/>
            <person name="Bidzinski P."/>
            <person name="Bindschedler L.V."/>
            <person name="Both M."/>
            <person name="Brewer M.T."/>
            <person name="Cadle-Davidson L."/>
            <person name="Cadle-Davidson M.M."/>
            <person name="Collemare J."/>
            <person name="Cramer R."/>
            <person name="Frenkel O."/>
            <person name="Godfrey D."/>
            <person name="Harriman J."/>
            <person name="Hoede C."/>
            <person name="King B.C."/>
            <person name="Klages S."/>
            <person name="Kleemann J."/>
            <person name="Knoll D."/>
            <person name="Koti P.S."/>
            <person name="Kreplak J."/>
            <person name="Lopez-Ruiz F.J."/>
            <person name="Lu X."/>
            <person name="Maekawa T."/>
            <person name="Mahanil S."/>
            <person name="Micali C."/>
            <person name="Milgroom M.G."/>
            <person name="Montana G."/>
            <person name="Noir S."/>
            <person name="O'Connell R.J."/>
            <person name="Oberhaensli S."/>
            <person name="Parlange F."/>
            <person name="Pedersen C."/>
            <person name="Quesneville H."/>
            <person name="Reinhardt R."/>
            <person name="Rott M."/>
            <person name="Sacristan S."/>
            <person name="Schmidt S.M."/>
            <person name="Schoen M."/>
            <person name="Skamnioti P."/>
            <person name="Sommer H."/>
            <person name="Stephens A."/>
            <person name="Takahara H."/>
            <person name="Thordal-Christensen H."/>
            <person name="Vigouroux M."/>
            <person name="Wessling R."/>
            <person name="Wicker T."/>
            <person name="Panstruga R."/>
        </authorList>
    </citation>
    <scope>NUCLEOTIDE SEQUENCE [LARGE SCALE GENOMIC DNA]</scope>
    <source>
        <strain evidence="2">DH14</strain>
    </source>
</reference>
<dbReference type="OrthoDB" id="10324289at2759"/>
<gene>
    <name evidence="2" type="ORF">BGHDH14_bghG000775000001001</name>
</gene>
<accession>N1JAQ1</accession>